<feature type="region of interest" description="Disordered" evidence="1">
    <location>
        <begin position="1"/>
        <end position="39"/>
    </location>
</feature>
<dbReference type="EMBL" id="CAJVPQ010011011">
    <property type="protein sequence ID" value="CAG8725210.1"/>
    <property type="molecule type" value="Genomic_DNA"/>
</dbReference>
<sequence length="181" mass="21097">MSKNSPVISHSHEELMNLEDAPDLSVSESKTPDTSKPEVENNLESFAENLGLQFAKKEDLKKFYDFVGPDFIWPSKMTENDHLEIFEFIVDPEWEDVATEIATNALAYHRLVESEAFEDKLKGSYVLIVHREVLKYYEKDVSSEDYEQLEKKYPEKYFAPITRKTFLLRRFSAIASAMRNE</sequence>
<proteinExistence type="predicted"/>
<evidence type="ECO:0000256" key="1">
    <source>
        <dbReference type="SAM" id="MobiDB-lite"/>
    </source>
</evidence>
<evidence type="ECO:0000313" key="3">
    <source>
        <dbReference type="Proteomes" id="UP000789570"/>
    </source>
</evidence>
<keyword evidence="3" id="KW-1185">Reference proteome</keyword>
<protein>
    <submittedName>
        <fullName evidence="2">12468_t:CDS:1</fullName>
    </submittedName>
</protein>
<comment type="caution">
    <text evidence="2">The sequence shown here is derived from an EMBL/GenBank/DDBJ whole genome shotgun (WGS) entry which is preliminary data.</text>
</comment>
<dbReference type="OrthoDB" id="2446883at2759"/>
<evidence type="ECO:0000313" key="2">
    <source>
        <dbReference type="EMBL" id="CAG8725210.1"/>
    </source>
</evidence>
<reference evidence="2" key="1">
    <citation type="submission" date="2021-06" db="EMBL/GenBank/DDBJ databases">
        <authorList>
            <person name="Kallberg Y."/>
            <person name="Tangrot J."/>
            <person name="Rosling A."/>
        </authorList>
    </citation>
    <scope>NUCLEOTIDE SEQUENCE</scope>
    <source>
        <strain evidence="2">UK204</strain>
    </source>
</reference>
<feature type="compositionally biased region" description="Basic and acidic residues" evidence="1">
    <location>
        <begin position="30"/>
        <end position="39"/>
    </location>
</feature>
<dbReference type="Proteomes" id="UP000789570">
    <property type="component" value="Unassembled WGS sequence"/>
</dbReference>
<gene>
    <name evidence="2" type="ORF">FCALED_LOCUS14619</name>
</gene>
<organism evidence="2 3">
    <name type="scientific">Funneliformis caledonium</name>
    <dbReference type="NCBI Taxonomy" id="1117310"/>
    <lineage>
        <taxon>Eukaryota</taxon>
        <taxon>Fungi</taxon>
        <taxon>Fungi incertae sedis</taxon>
        <taxon>Mucoromycota</taxon>
        <taxon>Glomeromycotina</taxon>
        <taxon>Glomeromycetes</taxon>
        <taxon>Glomerales</taxon>
        <taxon>Glomeraceae</taxon>
        <taxon>Funneliformis</taxon>
    </lineage>
</organism>
<dbReference type="AlphaFoldDB" id="A0A9N9NDM0"/>
<name>A0A9N9NDM0_9GLOM</name>
<accession>A0A9N9NDM0</accession>